<organism evidence="15 16">
    <name type="scientific">Cafeteria roenbergensis</name>
    <name type="common">Marine flagellate</name>
    <dbReference type="NCBI Taxonomy" id="33653"/>
    <lineage>
        <taxon>Eukaryota</taxon>
        <taxon>Sar</taxon>
        <taxon>Stramenopiles</taxon>
        <taxon>Bigyra</taxon>
        <taxon>Opalozoa</taxon>
        <taxon>Bicosoecida</taxon>
        <taxon>Cafeteriaceae</taxon>
        <taxon>Cafeteria</taxon>
    </lineage>
</organism>
<dbReference type="EMBL" id="VLTM01000008">
    <property type="protein sequence ID" value="KAA0166546.1"/>
    <property type="molecule type" value="Genomic_DNA"/>
</dbReference>
<keyword evidence="7" id="KW-0999">Mitochondrion inner membrane</keyword>
<dbReference type="Pfam" id="PF08122">
    <property type="entry name" value="NDUF_B12"/>
    <property type="match status" value="1"/>
</dbReference>
<gene>
    <name evidence="15" type="ORF">FNF27_02111</name>
    <name evidence="14" type="ORF">FNF28_01496</name>
    <name evidence="12" type="ORF">FNF29_01786</name>
    <name evidence="13" type="ORF">FNF31_01324</name>
</gene>
<evidence type="ECO:0000256" key="2">
    <source>
        <dbReference type="ARBA" id="ARBA00004298"/>
    </source>
</evidence>
<name>A0A5A8EEU5_CAFRO</name>
<keyword evidence="4" id="KW-0813">Transport</keyword>
<evidence type="ECO:0000256" key="10">
    <source>
        <dbReference type="ARBA" id="ARBA00023128"/>
    </source>
</evidence>
<keyword evidence="8" id="KW-0249">Electron transport</keyword>
<dbReference type="OrthoDB" id="10572438at2759"/>
<sequence>MVLQAFDAWRSHKVFQKLWAQAWPGLNRALVIFTVYCAGEFVWVSMNGAPHEHVDVTKYGPSEWELSQMGTSKAEVYEEATGKPLVEERA</sequence>
<evidence type="ECO:0000256" key="8">
    <source>
        <dbReference type="ARBA" id="ARBA00022982"/>
    </source>
</evidence>
<evidence type="ECO:0000256" key="9">
    <source>
        <dbReference type="ARBA" id="ARBA00022989"/>
    </source>
</evidence>
<evidence type="ECO:0000256" key="7">
    <source>
        <dbReference type="ARBA" id="ARBA00022792"/>
    </source>
</evidence>
<dbReference type="GO" id="GO:0005743">
    <property type="term" value="C:mitochondrial inner membrane"/>
    <property type="evidence" value="ECO:0007669"/>
    <property type="project" value="UniProtKB-SubCell"/>
</dbReference>
<dbReference type="EMBL" id="VLTL01000014">
    <property type="protein sequence ID" value="KAA0170268.1"/>
    <property type="molecule type" value="Genomic_DNA"/>
</dbReference>
<keyword evidence="10" id="KW-0496">Mitochondrion</keyword>
<dbReference type="AlphaFoldDB" id="A0A5A8EEU5"/>
<dbReference type="EMBL" id="VLTO01000008">
    <property type="protein sequence ID" value="KAA0176415.1"/>
    <property type="molecule type" value="Genomic_DNA"/>
</dbReference>
<dbReference type="EMBL" id="VLTN01000007">
    <property type="protein sequence ID" value="KAA0155411.1"/>
    <property type="molecule type" value="Genomic_DNA"/>
</dbReference>
<evidence type="ECO:0000256" key="6">
    <source>
        <dbReference type="ARBA" id="ARBA00022692"/>
    </source>
</evidence>
<comment type="similarity">
    <text evidence="3">Belongs to the complex I NDUFB3 subunit family.</text>
</comment>
<protein>
    <submittedName>
        <fullName evidence="15">Uncharacterized protein</fullName>
    </submittedName>
</protein>
<keyword evidence="9" id="KW-1133">Transmembrane helix</keyword>
<evidence type="ECO:0000313" key="16">
    <source>
        <dbReference type="Proteomes" id="UP000322899"/>
    </source>
</evidence>
<evidence type="ECO:0000313" key="12">
    <source>
        <dbReference type="EMBL" id="KAA0155411.1"/>
    </source>
</evidence>
<evidence type="ECO:0000313" key="14">
    <source>
        <dbReference type="EMBL" id="KAA0170268.1"/>
    </source>
</evidence>
<evidence type="ECO:0000256" key="5">
    <source>
        <dbReference type="ARBA" id="ARBA00022660"/>
    </source>
</evidence>
<keyword evidence="6" id="KW-0812">Transmembrane</keyword>
<dbReference type="InterPro" id="IPR012576">
    <property type="entry name" value="NDUFB3"/>
</dbReference>
<evidence type="ECO:0000256" key="11">
    <source>
        <dbReference type="ARBA" id="ARBA00023136"/>
    </source>
</evidence>
<evidence type="ECO:0000313" key="13">
    <source>
        <dbReference type="EMBL" id="KAA0166546.1"/>
    </source>
</evidence>
<accession>A0A5A8EEU5</accession>
<evidence type="ECO:0000256" key="1">
    <source>
        <dbReference type="ARBA" id="ARBA00003195"/>
    </source>
</evidence>
<comment type="function">
    <text evidence="1">Accessory subunit of the mitochondrial membrane respiratory chain NADH dehydrogenase (Complex I), that is believed not to be involved in catalysis. Complex I functions in the transfer of electrons from NADH to the respiratory chain. The immediate electron acceptor for the enzyme is believed to be ubiquinone.</text>
</comment>
<dbReference type="GO" id="GO:0022900">
    <property type="term" value="P:electron transport chain"/>
    <property type="evidence" value="ECO:0007669"/>
    <property type="project" value="InterPro"/>
</dbReference>
<dbReference type="Proteomes" id="UP000323011">
    <property type="component" value="Unassembled WGS sequence"/>
</dbReference>
<evidence type="ECO:0000313" key="15">
    <source>
        <dbReference type="EMBL" id="KAA0176415.1"/>
    </source>
</evidence>
<evidence type="ECO:0000313" key="17">
    <source>
        <dbReference type="Proteomes" id="UP000323011"/>
    </source>
</evidence>
<dbReference type="Proteomes" id="UP000322899">
    <property type="component" value="Unassembled WGS sequence"/>
</dbReference>
<keyword evidence="11" id="KW-0472">Membrane</keyword>
<dbReference type="Proteomes" id="UP000324907">
    <property type="component" value="Unassembled WGS sequence"/>
</dbReference>
<reference evidence="16 17" key="1">
    <citation type="submission" date="2019-07" db="EMBL/GenBank/DDBJ databases">
        <title>Genomes of Cafeteria roenbergensis.</title>
        <authorList>
            <person name="Fischer M.G."/>
            <person name="Hackl T."/>
            <person name="Roman M."/>
        </authorList>
    </citation>
    <scope>NUCLEOTIDE SEQUENCE [LARGE SCALE GENOMIC DNA]</scope>
    <source>
        <strain evidence="12 17">BVI</strain>
        <strain evidence="13 19">Cflag</strain>
        <strain evidence="15 16">E4-10P</strain>
        <strain evidence="14 18">RCC970-E3</strain>
    </source>
</reference>
<evidence type="ECO:0000313" key="18">
    <source>
        <dbReference type="Proteomes" id="UP000324907"/>
    </source>
</evidence>
<evidence type="ECO:0000256" key="4">
    <source>
        <dbReference type="ARBA" id="ARBA00022448"/>
    </source>
</evidence>
<proteinExistence type="inferred from homology"/>
<keyword evidence="5" id="KW-0679">Respiratory chain</keyword>
<evidence type="ECO:0000256" key="3">
    <source>
        <dbReference type="ARBA" id="ARBA00005667"/>
    </source>
</evidence>
<keyword evidence="17" id="KW-1185">Reference proteome</keyword>
<comment type="caution">
    <text evidence="15">The sequence shown here is derived from an EMBL/GenBank/DDBJ whole genome shotgun (WGS) entry which is preliminary data.</text>
</comment>
<evidence type="ECO:0000313" key="19">
    <source>
        <dbReference type="Proteomes" id="UP000325113"/>
    </source>
</evidence>
<comment type="subcellular location">
    <subcellularLocation>
        <location evidence="2">Mitochondrion inner membrane</location>
        <topology evidence="2">Single-pass membrane protein</topology>
        <orientation evidence="2">Matrix side</orientation>
    </subcellularLocation>
</comment>
<dbReference type="Proteomes" id="UP000325113">
    <property type="component" value="Unassembled WGS sequence"/>
</dbReference>